<dbReference type="Proteomes" id="UP000321726">
    <property type="component" value="Unassembled WGS sequence"/>
</dbReference>
<dbReference type="Pfam" id="PF12833">
    <property type="entry name" value="HTH_18"/>
    <property type="match status" value="1"/>
</dbReference>
<evidence type="ECO:0000256" key="2">
    <source>
        <dbReference type="ARBA" id="ARBA00023163"/>
    </source>
</evidence>
<accession>A0A1M7DRU7</accession>
<dbReference type="AlphaFoldDB" id="A0A1M7DRU7"/>
<feature type="compositionally biased region" description="Basic and acidic residues" evidence="3">
    <location>
        <begin position="355"/>
        <end position="365"/>
    </location>
</feature>
<evidence type="ECO:0000259" key="4">
    <source>
        <dbReference type="PROSITE" id="PS01124"/>
    </source>
</evidence>
<dbReference type="PROSITE" id="PS01124">
    <property type="entry name" value="HTH_ARAC_FAMILY_2"/>
    <property type="match status" value="1"/>
</dbReference>
<dbReference type="InterPro" id="IPR029062">
    <property type="entry name" value="Class_I_gatase-like"/>
</dbReference>
<dbReference type="GO" id="GO:0003700">
    <property type="term" value="F:DNA-binding transcription factor activity"/>
    <property type="evidence" value="ECO:0007669"/>
    <property type="project" value="InterPro"/>
</dbReference>
<dbReference type="InterPro" id="IPR052158">
    <property type="entry name" value="INH-QAR"/>
</dbReference>
<evidence type="ECO:0000256" key="3">
    <source>
        <dbReference type="SAM" id="MobiDB-lite"/>
    </source>
</evidence>
<evidence type="ECO:0000313" key="6">
    <source>
        <dbReference type="EMBL" id="SHL81899.1"/>
    </source>
</evidence>
<dbReference type="OrthoDB" id="6057514at2"/>
<evidence type="ECO:0000313" key="7">
    <source>
        <dbReference type="Proteomes" id="UP000184123"/>
    </source>
</evidence>
<feature type="domain" description="HTH araC/xylS-type" evidence="4">
    <location>
        <begin position="224"/>
        <end position="322"/>
    </location>
</feature>
<dbReference type="SUPFAM" id="SSF46689">
    <property type="entry name" value="Homeodomain-like"/>
    <property type="match status" value="2"/>
</dbReference>
<gene>
    <name evidence="5" type="ORF">HCU01_09660</name>
    <name evidence="6" type="ORF">SAMN05660971_01443</name>
</gene>
<evidence type="ECO:0000256" key="1">
    <source>
        <dbReference type="ARBA" id="ARBA00023015"/>
    </source>
</evidence>
<dbReference type="SUPFAM" id="SSF52317">
    <property type="entry name" value="Class I glutamine amidotransferase-like"/>
    <property type="match status" value="1"/>
</dbReference>
<dbReference type="InterPro" id="IPR002818">
    <property type="entry name" value="DJ-1/PfpI"/>
</dbReference>
<keyword evidence="8" id="KW-1185">Reference proteome</keyword>
<dbReference type="InterPro" id="IPR018060">
    <property type="entry name" value="HTH_AraC"/>
</dbReference>
<keyword evidence="2" id="KW-0804">Transcription</keyword>
<dbReference type="Proteomes" id="UP000184123">
    <property type="component" value="Unassembled WGS sequence"/>
</dbReference>
<dbReference type="EMBL" id="BJXU01000033">
    <property type="protein sequence ID" value="GEN23017.1"/>
    <property type="molecule type" value="Genomic_DNA"/>
</dbReference>
<dbReference type="GO" id="GO:0043565">
    <property type="term" value="F:sequence-specific DNA binding"/>
    <property type="evidence" value="ECO:0007669"/>
    <property type="project" value="InterPro"/>
</dbReference>
<dbReference type="Pfam" id="PF01965">
    <property type="entry name" value="DJ-1_PfpI"/>
    <property type="match status" value="1"/>
</dbReference>
<dbReference type="PANTHER" id="PTHR43130:SF3">
    <property type="entry name" value="HTH-TYPE TRANSCRIPTIONAL REGULATOR RV1931C"/>
    <property type="match status" value="1"/>
</dbReference>
<keyword evidence="1" id="KW-0805">Transcription regulation</keyword>
<dbReference type="RefSeq" id="WP_084541800.1">
    <property type="nucleotide sequence ID" value="NZ_BJXU01000033.1"/>
</dbReference>
<name>A0A1M7DRU7_9GAMM</name>
<proteinExistence type="predicted"/>
<dbReference type="SMART" id="SM00342">
    <property type="entry name" value="HTH_ARAC"/>
    <property type="match status" value="1"/>
</dbReference>
<reference evidence="6 7" key="1">
    <citation type="submission" date="2016-11" db="EMBL/GenBank/DDBJ databases">
        <authorList>
            <person name="Jaros S."/>
            <person name="Januszkiewicz K."/>
            <person name="Wedrychowicz H."/>
        </authorList>
    </citation>
    <scope>NUCLEOTIDE SEQUENCE [LARGE SCALE GENOMIC DNA]</scope>
    <source>
        <strain evidence="6 7">DSM 4740</strain>
    </source>
</reference>
<reference evidence="5 8" key="2">
    <citation type="submission" date="2019-07" db="EMBL/GenBank/DDBJ databases">
        <title>Whole genome shotgun sequence of Halomonas cupida NBRC 102219.</title>
        <authorList>
            <person name="Hosoyama A."/>
            <person name="Uohara A."/>
            <person name="Ohji S."/>
            <person name="Ichikawa N."/>
        </authorList>
    </citation>
    <scope>NUCLEOTIDE SEQUENCE [LARGE SCALE GENOMIC DNA]</scope>
    <source>
        <strain evidence="5 8">NBRC 102219</strain>
    </source>
</reference>
<protein>
    <submittedName>
        <fullName evidence="5">AraC family transcriptional regulator</fullName>
    </submittedName>
    <submittedName>
        <fullName evidence="6">Transcriptional regulator, AraC family with amidase-like domain</fullName>
    </submittedName>
</protein>
<dbReference type="PANTHER" id="PTHR43130">
    <property type="entry name" value="ARAC-FAMILY TRANSCRIPTIONAL REGULATOR"/>
    <property type="match status" value="1"/>
</dbReference>
<organism evidence="6 7">
    <name type="scientific">Halomonas cupida</name>
    <dbReference type="NCBI Taxonomy" id="44933"/>
    <lineage>
        <taxon>Bacteria</taxon>
        <taxon>Pseudomonadati</taxon>
        <taxon>Pseudomonadota</taxon>
        <taxon>Gammaproteobacteria</taxon>
        <taxon>Oceanospirillales</taxon>
        <taxon>Halomonadaceae</taxon>
        <taxon>Halomonas</taxon>
    </lineage>
</organism>
<dbReference type="STRING" id="44933.SAMN05660971_01443"/>
<dbReference type="CDD" id="cd03136">
    <property type="entry name" value="GATase1_AraC_ArgR_like"/>
    <property type="match status" value="1"/>
</dbReference>
<dbReference type="InterPro" id="IPR009057">
    <property type="entry name" value="Homeodomain-like_sf"/>
</dbReference>
<evidence type="ECO:0000313" key="8">
    <source>
        <dbReference type="Proteomes" id="UP000321726"/>
    </source>
</evidence>
<evidence type="ECO:0000313" key="5">
    <source>
        <dbReference type="EMBL" id="GEN23017.1"/>
    </source>
</evidence>
<feature type="region of interest" description="Disordered" evidence="3">
    <location>
        <begin position="315"/>
        <end position="365"/>
    </location>
</feature>
<dbReference type="Gene3D" id="3.40.50.880">
    <property type="match status" value="1"/>
</dbReference>
<dbReference type="EMBL" id="FRCA01000003">
    <property type="protein sequence ID" value="SHL81899.1"/>
    <property type="molecule type" value="Genomic_DNA"/>
</dbReference>
<sequence length="365" mass="40851">MATPIPGKGHYDIGFLLLPGFSQLAFSSALEPLRMANHLADRTLYTWHLVSRDGGAVSASSGLSTPVNQALEPMPALDLLLVCGGVEVQRYDDRATLAWLRRLADRRIPLGAVCTGGYVLALAGLLDGYRCTLHWEHMSSLHEAQRFPGVTFTSQLFVMDRDRYTCSGGIAPLDMMLNLIGRQQGLALAESIAEEFIHERIRGVGDRQRTPLRVRLGHSHPKLEEVANLMEANLHELLGLDELASYAGLSRRQLERLFQRYVGCPPLRFYLELRLARARLLLLQTHMPITEVAMACGFVSPPHFTKCYHDYFGHSPSSERKRRHDRQADLLEPTMNEVGEPLLDESGGFDENGDLDERGDKEVRP</sequence>
<dbReference type="Gene3D" id="1.10.10.60">
    <property type="entry name" value="Homeodomain-like"/>
    <property type="match status" value="1"/>
</dbReference>